<dbReference type="EMBL" id="CAFBOR010000068">
    <property type="protein sequence ID" value="CAB4985430.1"/>
    <property type="molecule type" value="Genomic_DNA"/>
</dbReference>
<evidence type="ECO:0000313" key="10">
    <source>
        <dbReference type="EMBL" id="CAB5009801.1"/>
    </source>
</evidence>
<evidence type="ECO:0000313" key="8">
    <source>
        <dbReference type="EMBL" id="CAB4795652.1"/>
    </source>
</evidence>
<gene>
    <name evidence="6" type="ORF">UFOPK2242_00478</name>
    <name evidence="7" type="ORF">UFOPK2925_00642</name>
    <name evidence="8" type="ORF">UFOPK2996_00770</name>
    <name evidence="9" type="ORF">UFOPK3974_00620</name>
    <name evidence="10" type="ORF">UFOPK4071_00657</name>
</gene>
<dbReference type="EMBL" id="CAFBPF010000066">
    <property type="protein sequence ID" value="CAB5009801.1"/>
    <property type="molecule type" value="Genomic_DNA"/>
</dbReference>
<keyword evidence="2" id="KW-0436">Ligase</keyword>
<evidence type="ECO:0000256" key="1">
    <source>
        <dbReference type="ARBA" id="ARBA00022490"/>
    </source>
</evidence>
<dbReference type="InterPro" id="IPR036604">
    <property type="entry name" value="PurS-like_sf"/>
</dbReference>
<evidence type="ECO:0000256" key="3">
    <source>
        <dbReference type="ARBA" id="ARBA00022741"/>
    </source>
</evidence>
<name>A0A6J6VY26_9ZZZZ</name>
<dbReference type="PANTHER" id="PTHR34696:SF1">
    <property type="entry name" value="PHOSPHORIBOSYLFORMYLGLYCINAMIDINE SYNTHASE SUBUNIT PURS"/>
    <property type="match status" value="1"/>
</dbReference>
<evidence type="ECO:0000313" key="9">
    <source>
        <dbReference type="EMBL" id="CAB4985430.1"/>
    </source>
</evidence>
<dbReference type="NCBIfam" id="TIGR00302">
    <property type="entry name" value="phosphoribosylformylglycinamidine synthase subunit PurS"/>
    <property type="match status" value="1"/>
</dbReference>
<evidence type="ECO:0000256" key="2">
    <source>
        <dbReference type="ARBA" id="ARBA00022598"/>
    </source>
</evidence>
<dbReference type="InterPro" id="IPR003850">
    <property type="entry name" value="PurS"/>
</dbReference>
<organism evidence="7">
    <name type="scientific">freshwater metagenome</name>
    <dbReference type="NCBI Taxonomy" id="449393"/>
    <lineage>
        <taxon>unclassified sequences</taxon>
        <taxon>metagenomes</taxon>
        <taxon>ecological metagenomes</taxon>
    </lineage>
</organism>
<keyword evidence="1" id="KW-0963">Cytoplasm</keyword>
<dbReference type="GO" id="GO:0006164">
    <property type="term" value="P:purine nucleotide biosynthetic process"/>
    <property type="evidence" value="ECO:0007669"/>
    <property type="project" value="UniProtKB-KW"/>
</dbReference>
<dbReference type="SUPFAM" id="SSF82697">
    <property type="entry name" value="PurS-like"/>
    <property type="match status" value="1"/>
</dbReference>
<accession>A0A6J6VY26</accession>
<evidence type="ECO:0000313" key="6">
    <source>
        <dbReference type="EMBL" id="CAB4652208.1"/>
    </source>
</evidence>
<reference evidence="7" key="1">
    <citation type="submission" date="2020-05" db="EMBL/GenBank/DDBJ databases">
        <authorList>
            <person name="Chiriac C."/>
            <person name="Salcher M."/>
            <person name="Ghai R."/>
            <person name="Kavagutti S V."/>
        </authorList>
    </citation>
    <scope>NUCLEOTIDE SEQUENCE</scope>
</reference>
<keyword evidence="3" id="KW-0547">Nucleotide-binding</keyword>
<protein>
    <submittedName>
        <fullName evidence="7">Unannotated protein</fullName>
    </submittedName>
</protein>
<evidence type="ECO:0000256" key="4">
    <source>
        <dbReference type="ARBA" id="ARBA00022755"/>
    </source>
</evidence>
<evidence type="ECO:0000313" key="7">
    <source>
        <dbReference type="EMBL" id="CAB4777592.1"/>
    </source>
</evidence>
<dbReference type="PANTHER" id="PTHR34696">
    <property type="entry name" value="PHOSPHORIBOSYLFORMYLGLYCINAMIDINE SYNTHASE SUBUNIT PURS"/>
    <property type="match status" value="1"/>
</dbReference>
<evidence type="ECO:0000256" key="5">
    <source>
        <dbReference type="ARBA" id="ARBA00022840"/>
    </source>
</evidence>
<dbReference type="NCBIfam" id="NF004630">
    <property type="entry name" value="PRK05974.1"/>
    <property type="match status" value="1"/>
</dbReference>
<dbReference type="Pfam" id="PF02700">
    <property type="entry name" value="PurS"/>
    <property type="match status" value="1"/>
</dbReference>
<dbReference type="AlphaFoldDB" id="A0A6J6VY26"/>
<keyword evidence="4" id="KW-0658">Purine biosynthesis</keyword>
<keyword evidence="5" id="KW-0067">ATP-binding</keyword>
<dbReference type="EMBL" id="CAFAAH010000089">
    <property type="protein sequence ID" value="CAB4795652.1"/>
    <property type="molecule type" value="Genomic_DNA"/>
</dbReference>
<dbReference type="HAMAP" id="MF_01926">
    <property type="entry name" value="PurS"/>
    <property type="match status" value="1"/>
</dbReference>
<dbReference type="GO" id="GO:0005524">
    <property type="term" value="F:ATP binding"/>
    <property type="evidence" value="ECO:0007669"/>
    <property type="project" value="UniProtKB-KW"/>
</dbReference>
<sequence length="86" mass="9492">MARYEARIEITHLPGILDPQGVTVERALPSLGYTNVTRVRVGKSIRLEVTAPDEATARSQVVEMCERLLANTVIEAFEIHLAEFAG</sequence>
<dbReference type="Gene3D" id="3.30.1280.10">
    <property type="entry name" value="Phosphoribosylformylglycinamidine synthase subunit PurS"/>
    <property type="match status" value="1"/>
</dbReference>
<dbReference type="GO" id="GO:0016874">
    <property type="term" value="F:ligase activity"/>
    <property type="evidence" value="ECO:0007669"/>
    <property type="project" value="UniProtKB-KW"/>
</dbReference>
<dbReference type="EMBL" id="CAEZZU010000077">
    <property type="protein sequence ID" value="CAB4777592.1"/>
    <property type="molecule type" value="Genomic_DNA"/>
</dbReference>
<proteinExistence type="inferred from homology"/>
<dbReference type="EMBL" id="CAEZWM010000040">
    <property type="protein sequence ID" value="CAB4652208.1"/>
    <property type="molecule type" value="Genomic_DNA"/>
</dbReference>